<dbReference type="PANTHER" id="PTHR43364:SF4">
    <property type="entry name" value="NAD(P)-LINKED OXIDOREDUCTASE SUPERFAMILY PROTEIN"/>
    <property type="match status" value="1"/>
</dbReference>
<dbReference type="Pfam" id="PF00248">
    <property type="entry name" value="Aldo_ket_red"/>
    <property type="match status" value="1"/>
</dbReference>
<feature type="domain" description="NADP-dependent oxidoreductase" evidence="2">
    <location>
        <begin position="3"/>
        <end position="324"/>
    </location>
</feature>
<dbReference type="InterPro" id="IPR036812">
    <property type="entry name" value="NAD(P)_OxRdtase_dom_sf"/>
</dbReference>
<reference evidence="3" key="1">
    <citation type="journal article" date="2020" name="Nature">
        <title>Giant virus diversity and host interactions through global metagenomics.</title>
        <authorList>
            <person name="Schulz F."/>
            <person name="Roux S."/>
            <person name="Paez-Espino D."/>
            <person name="Jungbluth S."/>
            <person name="Walsh D.A."/>
            <person name="Denef V.J."/>
            <person name="McMahon K.D."/>
            <person name="Konstantinidis K.T."/>
            <person name="Eloe-Fadrosh E.A."/>
            <person name="Kyrpides N.C."/>
            <person name="Woyke T."/>
        </authorList>
    </citation>
    <scope>NUCLEOTIDE SEQUENCE</scope>
    <source>
        <strain evidence="3">GVMAG-M-3300009182-46</strain>
    </source>
</reference>
<dbReference type="AlphaFoldDB" id="A0A6C0F2V0"/>
<proteinExistence type="predicted"/>
<keyword evidence="1" id="KW-0560">Oxidoreductase</keyword>
<organism evidence="3">
    <name type="scientific">viral metagenome</name>
    <dbReference type="NCBI Taxonomy" id="1070528"/>
    <lineage>
        <taxon>unclassified sequences</taxon>
        <taxon>metagenomes</taxon>
        <taxon>organismal metagenomes</taxon>
    </lineage>
</organism>
<evidence type="ECO:0000259" key="2">
    <source>
        <dbReference type="Pfam" id="PF00248"/>
    </source>
</evidence>
<dbReference type="EMBL" id="MN739027">
    <property type="protein sequence ID" value="QHT35838.1"/>
    <property type="molecule type" value="Genomic_DNA"/>
</dbReference>
<dbReference type="SUPFAM" id="SSF51430">
    <property type="entry name" value="NAD(P)-linked oxidoreductase"/>
    <property type="match status" value="1"/>
</dbReference>
<dbReference type="Gene3D" id="3.20.20.100">
    <property type="entry name" value="NADP-dependent oxidoreductase domain"/>
    <property type="match status" value="1"/>
</dbReference>
<sequence>MDKIVLGTMNISYKHSSLNEKSVENKVDEYTKIIKTYIKSCCAPILDTAYYYGNTECEKILGNILKTRRFEKPLIATKANPWFENDFTNGKLGGLSSFHLERQLNESLQNLKQGSVDLFFLHCPDHETPIKETLETITTLWRHDKFNRFGISNFNQNDLTYLLDLSEKEGFVKPLCYQGMYNVLCRKVEEVFPILDQHDLDFWAYNPMAGGLLTGKYRDIPFDSLNKLNEGSINDSRFKNNKIYQNIFWKEEILNGVETFLNINPEVSPIKKAFDWLIHYSALRPDDKIVIGVSTVEQLEDIVNFVNVKCKLTKEDVFKLDESYNSFSQATPNYYY</sequence>
<dbReference type="InterPro" id="IPR023210">
    <property type="entry name" value="NADP_OxRdtase_dom"/>
</dbReference>
<dbReference type="PANTHER" id="PTHR43364">
    <property type="entry name" value="NADH-SPECIFIC METHYLGLYOXAL REDUCTASE-RELATED"/>
    <property type="match status" value="1"/>
</dbReference>
<dbReference type="GO" id="GO:0005829">
    <property type="term" value="C:cytosol"/>
    <property type="evidence" value="ECO:0007669"/>
    <property type="project" value="TreeGrafter"/>
</dbReference>
<name>A0A6C0F2V0_9ZZZZ</name>
<accession>A0A6C0F2V0</accession>
<dbReference type="InterPro" id="IPR050523">
    <property type="entry name" value="AKR_Detox_Biosynth"/>
</dbReference>
<protein>
    <recommendedName>
        <fullName evidence="2">NADP-dependent oxidoreductase domain-containing protein</fullName>
    </recommendedName>
</protein>
<dbReference type="GO" id="GO:0016491">
    <property type="term" value="F:oxidoreductase activity"/>
    <property type="evidence" value="ECO:0007669"/>
    <property type="project" value="UniProtKB-KW"/>
</dbReference>
<evidence type="ECO:0000313" key="3">
    <source>
        <dbReference type="EMBL" id="QHT35838.1"/>
    </source>
</evidence>
<evidence type="ECO:0000256" key="1">
    <source>
        <dbReference type="ARBA" id="ARBA00023002"/>
    </source>
</evidence>